<dbReference type="SMART" id="SM01092">
    <property type="entry name" value="CO_deh_flav_C"/>
    <property type="match status" value="1"/>
</dbReference>
<dbReference type="InterPro" id="IPR005107">
    <property type="entry name" value="CO_DH_flav_C"/>
</dbReference>
<dbReference type="Gene3D" id="3.30.390.50">
    <property type="entry name" value="CO dehydrogenase flavoprotein, C-terminal domain"/>
    <property type="match status" value="1"/>
</dbReference>
<dbReference type="Pfam" id="PF00941">
    <property type="entry name" value="FAD_binding_5"/>
    <property type="match status" value="1"/>
</dbReference>
<dbReference type="SUPFAM" id="SSF55447">
    <property type="entry name" value="CO dehydrogenase flavoprotein C-terminal domain-like"/>
    <property type="match status" value="1"/>
</dbReference>
<keyword evidence="5" id="KW-1185">Reference proteome</keyword>
<dbReference type="EMBL" id="BRXR01000001">
    <property type="protein sequence ID" value="GLC28785.1"/>
    <property type="molecule type" value="Genomic_DNA"/>
</dbReference>
<comment type="caution">
    <text evidence="4">The sequence shown here is derived from an EMBL/GenBank/DDBJ whole genome shotgun (WGS) entry which is preliminary data.</text>
</comment>
<name>A0ABQ5N0Q1_9CLOT</name>
<dbReference type="InterPro" id="IPR036683">
    <property type="entry name" value="CO_DH_flav_C_dom_sf"/>
</dbReference>
<dbReference type="InterPro" id="IPR002346">
    <property type="entry name" value="Mopterin_DH_FAD-bd"/>
</dbReference>
<dbReference type="Gene3D" id="3.30.465.10">
    <property type="match status" value="1"/>
</dbReference>
<proteinExistence type="predicted"/>
<keyword evidence="1" id="KW-0285">Flavoprotein</keyword>
<gene>
    <name evidence="4" type="primary">xdhB2_2</name>
    <name evidence="4" type="ORF">bsdE14_01950</name>
</gene>
<feature type="domain" description="FAD-binding PCMH-type" evidence="3">
    <location>
        <begin position="1"/>
        <end position="171"/>
    </location>
</feature>
<reference evidence="4 5" key="1">
    <citation type="journal article" date="2024" name="Int. J. Syst. Evol. Microbiol.">
        <title>Clostridium omnivorum sp. nov., isolated from anoxic soil under the treatment of reductive soil disinfestation.</title>
        <authorList>
            <person name="Ueki A."/>
            <person name="Tonouchi A."/>
            <person name="Kaku N."/>
            <person name="Honma S."/>
            <person name="Ueki K."/>
        </authorList>
    </citation>
    <scope>NUCLEOTIDE SEQUENCE [LARGE SCALE GENOMIC DNA]</scope>
    <source>
        <strain evidence="4 5">E14</strain>
    </source>
</reference>
<evidence type="ECO:0000256" key="2">
    <source>
        <dbReference type="ARBA" id="ARBA00023002"/>
    </source>
</evidence>
<dbReference type="InterPro" id="IPR051312">
    <property type="entry name" value="Diverse_Substr_Oxidored"/>
</dbReference>
<dbReference type="PROSITE" id="PS51387">
    <property type="entry name" value="FAD_PCMH"/>
    <property type="match status" value="1"/>
</dbReference>
<evidence type="ECO:0000313" key="4">
    <source>
        <dbReference type="EMBL" id="GLC28785.1"/>
    </source>
</evidence>
<sequence>MEQIIVAKNFGELLENLDNDKRRIVAGCTDVMVALRNGKLQPKPILDINEVQEIKQVFEKENKVYIGSNVSLSTIIEDKLVDDNFKVLVKALKTIGSSQIRNRATLGGNIQNASPSSDGILALILLDAELILKSLNGERIVKIIDFISGVGRTELKANEFIEYIVLDKKYSSFNCYFEKVGLRNAMVISISSIGVLIKLSKNIIEDIRIAYGAVAPKVIRIQKAEQFLIGKELNKNNLTKVQKIIEESISPISDIRSSANYRLEVSKNLILRLLDII</sequence>
<evidence type="ECO:0000259" key="3">
    <source>
        <dbReference type="PROSITE" id="PS51387"/>
    </source>
</evidence>
<protein>
    <submittedName>
        <fullName evidence="4">Xanthine dehydrogenase FAD-binding subunit XdhB</fullName>
    </submittedName>
</protein>
<dbReference type="PANTHER" id="PTHR42659">
    <property type="entry name" value="XANTHINE DEHYDROGENASE SUBUNIT C-RELATED"/>
    <property type="match status" value="1"/>
</dbReference>
<dbReference type="InterPro" id="IPR036318">
    <property type="entry name" value="FAD-bd_PCMH-like_sf"/>
</dbReference>
<evidence type="ECO:0000313" key="5">
    <source>
        <dbReference type="Proteomes" id="UP001208567"/>
    </source>
</evidence>
<keyword evidence="2" id="KW-0560">Oxidoreductase</keyword>
<dbReference type="RefSeq" id="WP_264848052.1">
    <property type="nucleotide sequence ID" value="NZ_BRXR01000001.1"/>
</dbReference>
<dbReference type="PANTHER" id="PTHR42659:SF9">
    <property type="entry name" value="XANTHINE DEHYDROGENASE FAD-BINDING SUBUNIT XDHB-RELATED"/>
    <property type="match status" value="1"/>
</dbReference>
<dbReference type="SUPFAM" id="SSF56176">
    <property type="entry name" value="FAD-binding/transporter-associated domain-like"/>
    <property type="match status" value="1"/>
</dbReference>
<dbReference type="InterPro" id="IPR016169">
    <property type="entry name" value="FAD-bd_PCMH_sub2"/>
</dbReference>
<organism evidence="4 5">
    <name type="scientific">Clostridium omnivorum</name>
    <dbReference type="NCBI Taxonomy" id="1604902"/>
    <lineage>
        <taxon>Bacteria</taxon>
        <taxon>Bacillati</taxon>
        <taxon>Bacillota</taxon>
        <taxon>Clostridia</taxon>
        <taxon>Eubacteriales</taxon>
        <taxon>Clostridiaceae</taxon>
        <taxon>Clostridium</taxon>
    </lineage>
</organism>
<dbReference type="Pfam" id="PF03450">
    <property type="entry name" value="CO_deh_flav_C"/>
    <property type="match status" value="1"/>
</dbReference>
<dbReference type="Proteomes" id="UP001208567">
    <property type="component" value="Unassembled WGS sequence"/>
</dbReference>
<accession>A0ABQ5N0Q1</accession>
<evidence type="ECO:0000256" key="1">
    <source>
        <dbReference type="ARBA" id="ARBA00022630"/>
    </source>
</evidence>
<dbReference type="InterPro" id="IPR016166">
    <property type="entry name" value="FAD-bd_PCMH"/>
</dbReference>